<dbReference type="EMBL" id="CH902624">
    <property type="protein sequence ID" value="EDV33196.2"/>
    <property type="molecule type" value="Genomic_DNA"/>
</dbReference>
<dbReference type="KEGG" id="dan:6505991"/>
<keyword evidence="2" id="KW-0472">Membrane</keyword>
<sequence>MDKRKDDQSKDQGQTDLEDVDVAQGPESVNDDRACHSETKEPHTNDTHVVYLPDVNVESTETEAQFSGSCLTLKDLPQDNRVDIVTETEPEPEPEPEQSPVEIRDAAVENYQPPDGESVQIRHVAEVNGEPGMDVVVYIPGKGPGAQDSSRHVTFNIDDVPGTSHELETKTDKSSAEAISNTRLHNILEMLYRFGNNTDSKALQEPNKKRRRRPSRSPARPTVILQMPQLSHLGTQTTELIPHHHHGRLRLDVTTVQGENAPPCERIHHTIIISGNNMPPNPPLVRQTLWARIKRTIGDFAAAFCLCLQVNKDCVFCLGFFVAFVISASFLTAFFYRTLNFTTSPVRIVSVEPSMAGTVHYELATLRFNGGYYYIYNNNQRKFV</sequence>
<keyword evidence="4" id="KW-1185">Reference proteome</keyword>
<organism evidence="3 4">
    <name type="scientific">Drosophila ananassae</name>
    <name type="common">Fruit fly</name>
    <dbReference type="NCBI Taxonomy" id="7217"/>
    <lineage>
        <taxon>Eukaryota</taxon>
        <taxon>Metazoa</taxon>
        <taxon>Ecdysozoa</taxon>
        <taxon>Arthropoda</taxon>
        <taxon>Hexapoda</taxon>
        <taxon>Insecta</taxon>
        <taxon>Pterygota</taxon>
        <taxon>Neoptera</taxon>
        <taxon>Endopterygota</taxon>
        <taxon>Diptera</taxon>
        <taxon>Brachycera</taxon>
        <taxon>Muscomorpha</taxon>
        <taxon>Ephydroidea</taxon>
        <taxon>Drosophilidae</taxon>
        <taxon>Drosophila</taxon>
        <taxon>Sophophora</taxon>
    </lineage>
</organism>
<gene>
    <name evidence="3" type="primary">Dana\GF23349</name>
    <name evidence="3" type="synonym">dana_GLEANR_800</name>
    <name evidence="3" type="ORF">GF23349</name>
</gene>
<dbReference type="HOGENOM" id="CLU_050119_0_0_1"/>
<feature type="compositionally biased region" description="Basic and acidic residues" evidence="1">
    <location>
        <begin position="1"/>
        <end position="10"/>
    </location>
</feature>
<feature type="region of interest" description="Disordered" evidence="1">
    <location>
        <begin position="198"/>
        <end position="221"/>
    </location>
</feature>
<evidence type="ECO:0000256" key="1">
    <source>
        <dbReference type="SAM" id="MobiDB-lite"/>
    </source>
</evidence>
<proteinExistence type="predicted"/>
<evidence type="ECO:0000256" key="2">
    <source>
        <dbReference type="SAM" id="Phobius"/>
    </source>
</evidence>
<accession>B3MVD1</accession>
<keyword evidence="2" id="KW-0812">Transmembrane</keyword>
<dbReference type="OrthoDB" id="7870512at2759"/>
<name>B3MVD1_DROAN</name>
<dbReference type="InParanoid" id="B3MVD1"/>
<dbReference type="Proteomes" id="UP000007801">
    <property type="component" value="Unassembled WGS sequence"/>
</dbReference>
<evidence type="ECO:0000313" key="3">
    <source>
        <dbReference type="EMBL" id="EDV33196.2"/>
    </source>
</evidence>
<keyword evidence="2" id="KW-1133">Transmembrane helix</keyword>
<dbReference type="AlphaFoldDB" id="B3MVD1"/>
<protein>
    <submittedName>
        <fullName evidence="3">Uncharacterized protein</fullName>
    </submittedName>
</protein>
<reference evidence="3 4" key="1">
    <citation type="journal article" date="2007" name="Nature">
        <title>Evolution of genes and genomes on the Drosophila phylogeny.</title>
        <authorList>
            <consortium name="Drosophila 12 Genomes Consortium"/>
            <person name="Clark A.G."/>
            <person name="Eisen M.B."/>
            <person name="Smith D.R."/>
            <person name="Bergman C.M."/>
            <person name="Oliver B."/>
            <person name="Markow T.A."/>
            <person name="Kaufman T.C."/>
            <person name="Kellis M."/>
            <person name="Gelbart W."/>
            <person name="Iyer V.N."/>
            <person name="Pollard D.A."/>
            <person name="Sackton T.B."/>
            <person name="Larracuente A.M."/>
            <person name="Singh N.D."/>
            <person name="Abad J.P."/>
            <person name="Abt D.N."/>
            <person name="Adryan B."/>
            <person name="Aguade M."/>
            <person name="Akashi H."/>
            <person name="Anderson W.W."/>
            <person name="Aquadro C.F."/>
            <person name="Ardell D.H."/>
            <person name="Arguello R."/>
            <person name="Artieri C.G."/>
            <person name="Barbash D.A."/>
            <person name="Barker D."/>
            <person name="Barsanti P."/>
            <person name="Batterham P."/>
            <person name="Batzoglou S."/>
            <person name="Begun D."/>
            <person name="Bhutkar A."/>
            <person name="Blanco E."/>
            <person name="Bosak S.A."/>
            <person name="Bradley R.K."/>
            <person name="Brand A.D."/>
            <person name="Brent M.R."/>
            <person name="Brooks A.N."/>
            <person name="Brown R.H."/>
            <person name="Butlin R.K."/>
            <person name="Caggese C."/>
            <person name="Calvi B.R."/>
            <person name="Bernardo de Carvalho A."/>
            <person name="Caspi A."/>
            <person name="Castrezana S."/>
            <person name="Celniker S.E."/>
            <person name="Chang J.L."/>
            <person name="Chapple C."/>
            <person name="Chatterji S."/>
            <person name="Chinwalla A."/>
            <person name="Civetta A."/>
            <person name="Clifton S.W."/>
            <person name="Comeron J.M."/>
            <person name="Costello J.C."/>
            <person name="Coyne J.A."/>
            <person name="Daub J."/>
            <person name="David R.G."/>
            <person name="Delcher A.L."/>
            <person name="Delehaunty K."/>
            <person name="Do C.B."/>
            <person name="Ebling H."/>
            <person name="Edwards K."/>
            <person name="Eickbush T."/>
            <person name="Evans J.D."/>
            <person name="Filipski A."/>
            <person name="Findeiss S."/>
            <person name="Freyhult E."/>
            <person name="Fulton L."/>
            <person name="Fulton R."/>
            <person name="Garcia A.C."/>
            <person name="Gardiner A."/>
            <person name="Garfield D.A."/>
            <person name="Garvin B.E."/>
            <person name="Gibson G."/>
            <person name="Gilbert D."/>
            <person name="Gnerre S."/>
            <person name="Godfrey J."/>
            <person name="Good R."/>
            <person name="Gotea V."/>
            <person name="Gravely B."/>
            <person name="Greenberg A.J."/>
            <person name="Griffiths-Jones S."/>
            <person name="Gross S."/>
            <person name="Guigo R."/>
            <person name="Gustafson E.A."/>
            <person name="Haerty W."/>
            <person name="Hahn M.W."/>
            <person name="Halligan D.L."/>
            <person name="Halpern A.L."/>
            <person name="Halter G.M."/>
            <person name="Han M.V."/>
            <person name="Heger A."/>
            <person name="Hillier L."/>
            <person name="Hinrichs A.S."/>
            <person name="Holmes I."/>
            <person name="Hoskins R.A."/>
            <person name="Hubisz M.J."/>
            <person name="Hultmark D."/>
            <person name="Huntley M.A."/>
            <person name="Jaffe D.B."/>
            <person name="Jagadeeshan S."/>
            <person name="Jeck W.R."/>
            <person name="Johnson J."/>
            <person name="Jones C.D."/>
            <person name="Jordan W.C."/>
            <person name="Karpen G.H."/>
            <person name="Kataoka E."/>
            <person name="Keightley P.D."/>
            <person name="Kheradpour P."/>
            <person name="Kirkness E.F."/>
            <person name="Koerich L.B."/>
            <person name="Kristiansen K."/>
            <person name="Kudrna D."/>
            <person name="Kulathinal R.J."/>
            <person name="Kumar S."/>
            <person name="Kwok R."/>
            <person name="Lander E."/>
            <person name="Langley C.H."/>
            <person name="Lapoint R."/>
            <person name="Lazzaro B.P."/>
            <person name="Lee S.J."/>
            <person name="Levesque L."/>
            <person name="Li R."/>
            <person name="Lin C.F."/>
            <person name="Lin M.F."/>
            <person name="Lindblad-Toh K."/>
            <person name="Llopart A."/>
            <person name="Long M."/>
            <person name="Low L."/>
            <person name="Lozovsky E."/>
            <person name="Lu J."/>
            <person name="Luo M."/>
            <person name="Machado C.A."/>
            <person name="Makalowski W."/>
            <person name="Marzo M."/>
            <person name="Matsuda M."/>
            <person name="Matzkin L."/>
            <person name="McAllister B."/>
            <person name="McBride C.S."/>
            <person name="McKernan B."/>
            <person name="McKernan K."/>
            <person name="Mendez-Lago M."/>
            <person name="Minx P."/>
            <person name="Mollenhauer M.U."/>
            <person name="Montooth K."/>
            <person name="Mount S.M."/>
            <person name="Mu X."/>
            <person name="Myers E."/>
            <person name="Negre B."/>
            <person name="Newfeld S."/>
            <person name="Nielsen R."/>
            <person name="Noor M.A."/>
            <person name="O'Grady P."/>
            <person name="Pachter L."/>
            <person name="Papaceit M."/>
            <person name="Parisi M.J."/>
            <person name="Parisi M."/>
            <person name="Parts L."/>
            <person name="Pedersen J.S."/>
            <person name="Pesole G."/>
            <person name="Phillippy A.M."/>
            <person name="Ponting C.P."/>
            <person name="Pop M."/>
            <person name="Porcelli D."/>
            <person name="Powell J.R."/>
            <person name="Prohaska S."/>
            <person name="Pruitt K."/>
            <person name="Puig M."/>
            <person name="Quesneville H."/>
            <person name="Ram K.R."/>
            <person name="Rand D."/>
            <person name="Rasmussen M.D."/>
            <person name="Reed L.K."/>
            <person name="Reenan R."/>
            <person name="Reily A."/>
            <person name="Remington K.A."/>
            <person name="Rieger T.T."/>
            <person name="Ritchie M.G."/>
            <person name="Robin C."/>
            <person name="Rogers Y.H."/>
            <person name="Rohde C."/>
            <person name="Rozas J."/>
            <person name="Rubenfield M.J."/>
            <person name="Ruiz A."/>
            <person name="Russo S."/>
            <person name="Salzberg S.L."/>
            <person name="Sanchez-Gracia A."/>
            <person name="Saranga D.J."/>
            <person name="Sato H."/>
            <person name="Schaeffer S.W."/>
            <person name="Schatz M.C."/>
            <person name="Schlenke T."/>
            <person name="Schwartz R."/>
            <person name="Segarra C."/>
            <person name="Singh R.S."/>
            <person name="Sirot L."/>
            <person name="Sirota M."/>
            <person name="Sisneros N.B."/>
            <person name="Smith C.D."/>
            <person name="Smith T.F."/>
            <person name="Spieth J."/>
            <person name="Stage D.E."/>
            <person name="Stark A."/>
            <person name="Stephan W."/>
            <person name="Strausberg R.L."/>
            <person name="Strempel S."/>
            <person name="Sturgill D."/>
            <person name="Sutton G."/>
            <person name="Sutton G.G."/>
            <person name="Tao W."/>
            <person name="Teichmann S."/>
            <person name="Tobari Y.N."/>
            <person name="Tomimura Y."/>
            <person name="Tsolas J.M."/>
            <person name="Valente V.L."/>
            <person name="Venter E."/>
            <person name="Venter J.C."/>
            <person name="Vicario S."/>
            <person name="Vieira F.G."/>
            <person name="Vilella A.J."/>
            <person name="Villasante A."/>
            <person name="Walenz B."/>
            <person name="Wang J."/>
            <person name="Wasserman M."/>
            <person name="Watts T."/>
            <person name="Wilson D."/>
            <person name="Wilson R.K."/>
            <person name="Wing R.A."/>
            <person name="Wolfner M.F."/>
            <person name="Wong A."/>
            <person name="Wong G.K."/>
            <person name="Wu C.I."/>
            <person name="Wu G."/>
            <person name="Yamamoto D."/>
            <person name="Yang H.P."/>
            <person name="Yang S.P."/>
            <person name="Yorke J.A."/>
            <person name="Yoshida K."/>
            <person name="Zdobnov E."/>
            <person name="Zhang P."/>
            <person name="Zhang Y."/>
            <person name="Zimin A.V."/>
            <person name="Baldwin J."/>
            <person name="Abdouelleil A."/>
            <person name="Abdulkadir J."/>
            <person name="Abebe A."/>
            <person name="Abera B."/>
            <person name="Abreu J."/>
            <person name="Acer S.C."/>
            <person name="Aftuck L."/>
            <person name="Alexander A."/>
            <person name="An P."/>
            <person name="Anderson E."/>
            <person name="Anderson S."/>
            <person name="Arachi H."/>
            <person name="Azer M."/>
            <person name="Bachantsang P."/>
            <person name="Barry A."/>
            <person name="Bayul T."/>
            <person name="Berlin A."/>
            <person name="Bessette D."/>
            <person name="Bloom T."/>
            <person name="Blye J."/>
            <person name="Boguslavskiy L."/>
            <person name="Bonnet C."/>
            <person name="Boukhgalter B."/>
            <person name="Bourzgui I."/>
            <person name="Brown A."/>
            <person name="Cahill P."/>
            <person name="Channer S."/>
            <person name="Cheshatsang Y."/>
            <person name="Chuda L."/>
            <person name="Citroen M."/>
            <person name="Collymore A."/>
            <person name="Cooke P."/>
            <person name="Costello M."/>
            <person name="D'Aco K."/>
            <person name="Daza R."/>
            <person name="De Haan G."/>
            <person name="DeGray S."/>
            <person name="DeMaso C."/>
            <person name="Dhargay N."/>
            <person name="Dooley K."/>
            <person name="Dooley E."/>
            <person name="Doricent M."/>
            <person name="Dorje P."/>
            <person name="Dorjee K."/>
            <person name="Dupes A."/>
            <person name="Elong R."/>
            <person name="Falk J."/>
            <person name="Farina A."/>
            <person name="Faro S."/>
            <person name="Ferguson D."/>
            <person name="Fisher S."/>
            <person name="Foley C.D."/>
            <person name="Franke A."/>
            <person name="Friedrich D."/>
            <person name="Gadbois L."/>
            <person name="Gearin G."/>
            <person name="Gearin C.R."/>
            <person name="Giannoukos G."/>
            <person name="Goode T."/>
            <person name="Graham J."/>
            <person name="Grandbois E."/>
            <person name="Grewal S."/>
            <person name="Gyaltsen K."/>
            <person name="Hafez N."/>
            <person name="Hagos B."/>
            <person name="Hall J."/>
            <person name="Henson C."/>
            <person name="Hollinger A."/>
            <person name="Honan T."/>
            <person name="Huard M.D."/>
            <person name="Hughes L."/>
            <person name="Hurhula B."/>
            <person name="Husby M.E."/>
            <person name="Kamat A."/>
            <person name="Kanga B."/>
            <person name="Kashin S."/>
            <person name="Khazanovich D."/>
            <person name="Kisner P."/>
            <person name="Lance K."/>
            <person name="Lara M."/>
            <person name="Lee W."/>
            <person name="Lennon N."/>
            <person name="Letendre F."/>
            <person name="LeVine R."/>
            <person name="Lipovsky A."/>
            <person name="Liu X."/>
            <person name="Liu J."/>
            <person name="Liu S."/>
            <person name="Lokyitsang T."/>
            <person name="Lokyitsang Y."/>
            <person name="Lubonja R."/>
            <person name="Lui A."/>
            <person name="MacDonald P."/>
            <person name="Magnisalis V."/>
            <person name="Maru K."/>
            <person name="Matthews C."/>
            <person name="McCusker W."/>
            <person name="McDonough S."/>
            <person name="Mehta T."/>
            <person name="Meldrim J."/>
            <person name="Meneus L."/>
            <person name="Mihai O."/>
            <person name="Mihalev A."/>
            <person name="Mihova T."/>
            <person name="Mittelman R."/>
            <person name="Mlenga V."/>
            <person name="Montmayeur A."/>
            <person name="Mulrain L."/>
            <person name="Navidi A."/>
            <person name="Naylor J."/>
            <person name="Negash T."/>
            <person name="Nguyen T."/>
            <person name="Nguyen N."/>
            <person name="Nicol R."/>
            <person name="Norbu C."/>
            <person name="Norbu N."/>
            <person name="Novod N."/>
            <person name="O'Neill B."/>
            <person name="Osman S."/>
            <person name="Markiewicz E."/>
            <person name="Oyono O.L."/>
            <person name="Patti C."/>
            <person name="Phunkhang P."/>
            <person name="Pierre F."/>
            <person name="Priest M."/>
            <person name="Raghuraman S."/>
            <person name="Rege F."/>
            <person name="Reyes R."/>
            <person name="Rise C."/>
            <person name="Rogov P."/>
            <person name="Ross K."/>
            <person name="Ryan E."/>
            <person name="Settipalli S."/>
            <person name="Shea T."/>
            <person name="Sherpa N."/>
            <person name="Shi L."/>
            <person name="Shih D."/>
            <person name="Sparrow T."/>
            <person name="Spaulding J."/>
            <person name="Stalker J."/>
            <person name="Stange-Thomann N."/>
            <person name="Stavropoulos S."/>
            <person name="Stone C."/>
            <person name="Strader C."/>
            <person name="Tesfaye S."/>
            <person name="Thomson T."/>
            <person name="Thoulutsang Y."/>
            <person name="Thoulutsang D."/>
            <person name="Topham K."/>
            <person name="Topping I."/>
            <person name="Tsamla T."/>
            <person name="Vassiliev H."/>
            <person name="Vo A."/>
            <person name="Wangchuk T."/>
            <person name="Wangdi T."/>
            <person name="Weiand M."/>
            <person name="Wilkinson J."/>
            <person name="Wilson A."/>
            <person name="Yadav S."/>
            <person name="Young G."/>
            <person name="Yu Q."/>
            <person name="Zembek L."/>
            <person name="Zhong D."/>
            <person name="Zimmer A."/>
            <person name="Zwirko Z."/>
            <person name="Jaffe D.B."/>
            <person name="Alvarez P."/>
            <person name="Brockman W."/>
            <person name="Butler J."/>
            <person name="Chin C."/>
            <person name="Gnerre S."/>
            <person name="Grabherr M."/>
            <person name="Kleber M."/>
            <person name="Mauceli E."/>
            <person name="MacCallum I."/>
        </authorList>
    </citation>
    <scope>NUCLEOTIDE SEQUENCE [LARGE SCALE GENOMIC DNA]</scope>
    <source>
        <strain evidence="4">Tucson 14024-0371.13</strain>
    </source>
</reference>
<evidence type="ECO:0000313" key="4">
    <source>
        <dbReference type="Proteomes" id="UP000007801"/>
    </source>
</evidence>
<feature type="transmembrane region" description="Helical" evidence="2">
    <location>
        <begin position="318"/>
        <end position="336"/>
    </location>
</feature>
<feature type="region of interest" description="Disordered" evidence="1">
    <location>
        <begin position="1"/>
        <end position="47"/>
    </location>
</feature>
<feature type="compositionally biased region" description="Basic and acidic residues" evidence="1">
    <location>
        <begin position="30"/>
        <end position="46"/>
    </location>
</feature>
<dbReference type="GeneID" id="6505991"/>
<dbReference type="eggNOG" id="ENOG502TE9H">
    <property type="taxonomic scope" value="Eukaryota"/>
</dbReference>